<evidence type="ECO:0000313" key="3">
    <source>
        <dbReference type="Proteomes" id="UP000824116"/>
    </source>
</evidence>
<evidence type="ECO:0000313" key="2">
    <source>
        <dbReference type="EMBL" id="HIZ74129.1"/>
    </source>
</evidence>
<dbReference type="Proteomes" id="UP000824116">
    <property type="component" value="Unassembled WGS sequence"/>
</dbReference>
<keyword evidence="1" id="KW-0472">Membrane</keyword>
<keyword evidence="1" id="KW-0812">Transmembrane</keyword>
<proteinExistence type="predicted"/>
<comment type="caution">
    <text evidence="2">The sequence shown here is derived from an EMBL/GenBank/DDBJ whole genome shotgun (WGS) entry which is preliminary data.</text>
</comment>
<evidence type="ECO:0000256" key="1">
    <source>
        <dbReference type="SAM" id="Phobius"/>
    </source>
</evidence>
<dbReference type="EMBL" id="DXAY01000060">
    <property type="protein sequence ID" value="HIZ74129.1"/>
    <property type="molecule type" value="Genomic_DNA"/>
</dbReference>
<protein>
    <submittedName>
        <fullName evidence="2">Uncharacterized protein</fullName>
    </submittedName>
</protein>
<keyword evidence="1" id="KW-1133">Transmembrane helix</keyword>
<reference evidence="2" key="1">
    <citation type="journal article" date="2021" name="PeerJ">
        <title>Extensive microbial diversity within the chicken gut microbiome revealed by metagenomics and culture.</title>
        <authorList>
            <person name="Gilroy R."/>
            <person name="Ravi A."/>
            <person name="Getino M."/>
            <person name="Pursley I."/>
            <person name="Horton D.L."/>
            <person name="Alikhan N.F."/>
            <person name="Baker D."/>
            <person name="Gharbi K."/>
            <person name="Hall N."/>
            <person name="Watson M."/>
            <person name="Adriaenssens E.M."/>
            <person name="Foster-Nyarko E."/>
            <person name="Jarju S."/>
            <person name="Secka A."/>
            <person name="Antonio M."/>
            <person name="Oren A."/>
            <person name="Chaudhuri R.R."/>
            <person name="La Ragione R."/>
            <person name="Hildebrand F."/>
            <person name="Pallen M.J."/>
        </authorList>
    </citation>
    <scope>NUCLEOTIDE SEQUENCE</scope>
    <source>
        <strain evidence="2">CHK196-3914</strain>
    </source>
</reference>
<gene>
    <name evidence="2" type="ORF">H9723_02645</name>
</gene>
<reference evidence="2" key="2">
    <citation type="submission" date="2021-04" db="EMBL/GenBank/DDBJ databases">
        <authorList>
            <person name="Gilroy R."/>
        </authorList>
    </citation>
    <scope>NUCLEOTIDE SEQUENCE</scope>
    <source>
        <strain evidence="2">CHK196-3914</strain>
    </source>
</reference>
<accession>A0A9D2G6T8</accession>
<name>A0A9D2G6T8_9FIRM</name>
<feature type="transmembrane region" description="Helical" evidence="1">
    <location>
        <begin position="7"/>
        <end position="28"/>
    </location>
</feature>
<sequence>MDEGRKKIWICLLIIVLAAVVIGILYYLSAPQQGNSEGFLIMAPEVERYAG</sequence>
<organism evidence="2 3">
    <name type="scientific">Candidatus Mediterraneibacter stercoravium</name>
    <dbReference type="NCBI Taxonomy" id="2838685"/>
    <lineage>
        <taxon>Bacteria</taxon>
        <taxon>Bacillati</taxon>
        <taxon>Bacillota</taxon>
        <taxon>Clostridia</taxon>
        <taxon>Lachnospirales</taxon>
        <taxon>Lachnospiraceae</taxon>
        <taxon>Mediterraneibacter</taxon>
    </lineage>
</organism>
<dbReference type="AlphaFoldDB" id="A0A9D2G6T8"/>